<evidence type="ECO:0000313" key="3">
    <source>
        <dbReference type="Proteomes" id="UP000219338"/>
    </source>
</evidence>
<keyword evidence="1" id="KW-0812">Transmembrane</keyword>
<protein>
    <recommendedName>
        <fullName evidence="4">G-protein coupled receptors family 2 profile 2 domain-containing protein</fullName>
    </recommendedName>
</protein>
<evidence type="ECO:0000313" key="2">
    <source>
        <dbReference type="EMBL" id="SJL02471.1"/>
    </source>
</evidence>
<dbReference type="OrthoDB" id="2896404at2759"/>
<feature type="transmembrane region" description="Helical" evidence="1">
    <location>
        <begin position="51"/>
        <end position="69"/>
    </location>
</feature>
<evidence type="ECO:0000256" key="1">
    <source>
        <dbReference type="SAM" id="Phobius"/>
    </source>
</evidence>
<dbReference type="AlphaFoldDB" id="A0A284R180"/>
<name>A0A284R180_ARMOS</name>
<keyword evidence="3" id="KW-1185">Reference proteome</keyword>
<reference evidence="3" key="1">
    <citation type="journal article" date="2017" name="Nat. Ecol. Evol.">
        <title>Genome expansion and lineage-specific genetic innovations in the forest pathogenic fungi Armillaria.</title>
        <authorList>
            <person name="Sipos G."/>
            <person name="Prasanna A.N."/>
            <person name="Walter M.C."/>
            <person name="O'Connor E."/>
            <person name="Balint B."/>
            <person name="Krizsan K."/>
            <person name="Kiss B."/>
            <person name="Hess J."/>
            <person name="Varga T."/>
            <person name="Slot J."/>
            <person name="Riley R."/>
            <person name="Boka B."/>
            <person name="Rigling D."/>
            <person name="Barry K."/>
            <person name="Lee J."/>
            <person name="Mihaltcheva S."/>
            <person name="LaButti K."/>
            <person name="Lipzen A."/>
            <person name="Waldron R."/>
            <person name="Moloney N.M."/>
            <person name="Sperisen C."/>
            <person name="Kredics L."/>
            <person name="Vagvoelgyi C."/>
            <person name="Patrignani A."/>
            <person name="Fitzpatrick D."/>
            <person name="Nagy I."/>
            <person name="Doyle S."/>
            <person name="Anderson J.B."/>
            <person name="Grigoriev I.V."/>
            <person name="Gueldener U."/>
            <person name="Muensterkoetter M."/>
            <person name="Nagy L.G."/>
        </authorList>
    </citation>
    <scope>NUCLEOTIDE SEQUENCE [LARGE SCALE GENOMIC DNA]</scope>
    <source>
        <strain evidence="3">C18/9</strain>
    </source>
</reference>
<gene>
    <name evidence="2" type="ORF">ARMOST_05799</name>
</gene>
<feature type="transmembrane region" description="Helical" evidence="1">
    <location>
        <begin position="129"/>
        <end position="149"/>
    </location>
</feature>
<feature type="transmembrane region" description="Helical" evidence="1">
    <location>
        <begin position="16"/>
        <end position="39"/>
    </location>
</feature>
<proteinExistence type="predicted"/>
<keyword evidence="1" id="KW-1133">Transmembrane helix</keyword>
<dbReference type="EMBL" id="FUEG01000003">
    <property type="protein sequence ID" value="SJL02471.1"/>
    <property type="molecule type" value="Genomic_DNA"/>
</dbReference>
<organism evidence="2 3">
    <name type="scientific">Armillaria ostoyae</name>
    <name type="common">Armillaria root rot fungus</name>
    <dbReference type="NCBI Taxonomy" id="47428"/>
    <lineage>
        <taxon>Eukaryota</taxon>
        <taxon>Fungi</taxon>
        <taxon>Dikarya</taxon>
        <taxon>Basidiomycota</taxon>
        <taxon>Agaricomycotina</taxon>
        <taxon>Agaricomycetes</taxon>
        <taxon>Agaricomycetidae</taxon>
        <taxon>Agaricales</taxon>
        <taxon>Marasmiineae</taxon>
        <taxon>Physalacriaceae</taxon>
        <taxon>Armillaria</taxon>
    </lineage>
</organism>
<accession>A0A284R180</accession>
<keyword evidence="1" id="KW-0472">Membrane</keyword>
<dbReference type="STRING" id="47428.A0A284R180"/>
<feature type="transmembrane region" description="Helical" evidence="1">
    <location>
        <begin position="89"/>
        <end position="109"/>
    </location>
</feature>
<dbReference type="Proteomes" id="UP000219338">
    <property type="component" value="Unassembled WGS sequence"/>
</dbReference>
<sequence length="196" mass="21697">MATVRDLDTQFLADSFYITLFDILQGLVFSLLLLVFLTALFSPAVKRSKTWFIFMGSVIEWCASYLILIGQQIGHPPPAALCAFQSAAIYSSNPFVTSAAFALVFELFIKLKAALNRTGPMSVKWSWGLVVFPVFVYVIVFIWVIAVGISHPNLVERDGTNMFCHITVSEEIGLAQPWVSSLSLHISVTQSGNLEI</sequence>
<evidence type="ECO:0008006" key="4">
    <source>
        <dbReference type="Google" id="ProtNLM"/>
    </source>
</evidence>